<keyword evidence="6 7" id="KW-0472">Membrane</keyword>
<dbReference type="PANTHER" id="PTHR30353:SF0">
    <property type="entry name" value="TRANSMEMBRANE PROTEIN"/>
    <property type="match status" value="1"/>
</dbReference>
<feature type="transmembrane region" description="Helical" evidence="7">
    <location>
        <begin position="188"/>
        <end position="206"/>
    </location>
</feature>
<keyword evidence="3 7" id="KW-1003">Cell membrane</keyword>
<reference evidence="9 10" key="1">
    <citation type="journal article" date="2015" name="Genome Announc.">
        <title>Expanding the biotechnology potential of lactobacilli through comparative genomics of 213 strains and associated genera.</title>
        <authorList>
            <person name="Sun Z."/>
            <person name="Harris H.M."/>
            <person name="McCann A."/>
            <person name="Guo C."/>
            <person name="Argimon S."/>
            <person name="Zhang W."/>
            <person name="Yang X."/>
            <person name="Jeffery I.B."/>
            <person name="Cooney J.C."/>
            <person name="Kagawa T.F."/>
            <person name="Liu W."/>
            <person name="Song Y."/>
            <person name="Salvetti E."/>
            <person name="Wrobel A."/>
            <person name="Rasinkangas P."/>
            <person name="Parkhill J."/>
            <person name="Rea M.C."/>
            <person name="O'Sullivan O."/>
            <person name="Ritari J."/>
            <person name="Douillard F.P."/>
            <person name="Paul Ross R."/>
            <person name="Yang R."/>
            <person name="Briner A.E."/>
            <person name="Felis G.E."/>
            <person name="de Vos W.M."/>
            <person name="Barrangou R."/>
            <person name="Klaenhammer T.R."/>
            <person name="Caufield P.W."/>
            <person name="Cui Y."/>
            <person name="Zhang H."/>
            <person name="O'Toole P.W."/>
        </authorList>
    </citation>
    <scope>NUCLEOTIDE SEQUENCE [LARGE SCALE GENOMIC DNA]</scope>
    <source>
        <strain evidence="9 10">DSM 15945</strain>
    </source>
</reference>
<dbReference type="InterPro" id="IPR032816">
    <property type="entry name" value="VTT_dom"/>
</dbReference>
<evidence type="ECO:0000256" key="6">
    <source>
        <dbReference type="ARBA" id="ARBA00023136"/>
    </source>
</evidence>
<feature type="transmembrane region" description="Helical" evidence="7">
    <location>
        <begin position="157"/>
        <end position="176"/>
    </location>
</feature>
<dbReference type="GO" id="GO:0005886">
    <property type="term" value="C:plasma membrane"/>
    <property type="evidence" value="ECO:0007669"/>
    <property type="project" value="UniProtKB-SubCell"/>
</dbReference>
<accession>A0A0R1U5Z1</accession>
<protein>
    <submittedName>
        <fullName evidence="9">DedA family membrane protein</fullName>
    </submittedName>
</protein>
<evidence type="ECO:0000256" key="7">
    <source>
        <dbReference type="RuleBase" id="RU367016"/>
    </source>
</evidence>
<dbReference type="OrthoDB" id="9813426at2"/>
<evidence type="ECO:0000256" key="3">
    <source>
        <dbReference type="ARBA" id="ARBA00022475"/>
    </source>
</evidence>
<dbReference type="STRING" id="1423783.FC50_GL000698"/>
<comment type="caution">
    <text evidence="9">The sequence shown here is derived from an EMBL/GenBank/DDBJ whole genome shotgun (WGS) entry which is preliminary data.</text>
</comment>
<keyword evidence="5 7" id="KW-1133">Transmembrane helix</keyword>
<dbReference type="PANTHER" id="PTHR30353">
    <property type="entry name" value="INNER MEMBRANE PROTEIN DEDA-RELATED"/>
    <property type="match status" value="1"/>
</dbReference>
<dbReference type="InterPro" id="IPR032818">
    <property type="entry name" value="DedA-like"/>
</dbReference>
<dbReference type="Pfam" id="PF09335">
    <property type="entry name" value="VTT_dom"/>
    <property type="match status" value="1"/>
</dbReference>
<gene>
    <name evidence="9" type="ORF">FC50_GL000698</name>
</gene>
<dbReference type="Proteomes" id="UP000051922">
    <property type="component" value="Unassembled WGS sequence"/>
</dbReference>
<name>A0A0R1U5Z1_9LACO</name>
<feature type="transmembrane region" description="Helical" evidence="7">
    <location>
        <begin position="66"/>
        <end position="85"/>
    </location>
</feature>
<evidence type="ECO:0000256" key="1">
    <source>
        <dbReference type="ARBA" id="ARBA00004651"/>
    </source>
</evidence>
<proteinExistence type="inferred from homology"/>
<dbReference type="RefSeq" id="WP_056956516.1">
    <property type="nucleotide sequence ID" value="NZ_AZFJ01000044.1"/>
</dbReference>
<evidence type="ECO:0000313" key="9">
    <source>
        <dbReference type="EMBL" id="KRL86453.1"/>
    </source>
</evidence>
<evidence type="ECO:0000313" key="10">
    <source>
        <dbReference type="Proteomes" id="UP000051922"/>
    </source>
</evidence>
<feature type="domain" description="VTT" evidence="8">
    <location>
        <begin position="46"/>
        <end position="173"/>
    </location>
</feature>
<organism evidence="9 10">
    <name type="scientific">Lacticaseibacillus pantheris DSM 15945 = JCM 12539 = NBRC 106106</name>
    <dbReference type="NCBI Taxonomy" id="1423783"/>
    <lineage>
        <taxon>Bacteria</taxon>
        <taxon>Bacillati</taxon>
        <taxon>Bacillota</taxon>
        <taxon>Bacilli</taxon>
        <taxon>Lactobacillales</taxon>
        <taxon>Lactobacillaceae</taxon>
        <taxon>Lacticaseibacillus</taxon>
    </lineage>
</organism>
<feature type="transmembrane region" description="Helical" evidence="7">
    <location>
        <begin position="25"/>
        <end position="46"/>
    </location>
</feature>
<evidence type="ECO:0000256" key="5">
    <source>
        <dbReference type="ARBA" id="ARBA00022989"/>
    </source>
</evidence>
<evidence type="ECO:0000256" key="4">
    <source>
        <dbReference type="ARBA" id="ARBA00022692"/>
    </source>
</evidence>
<keyword evidence="10" id="KW-1185">Reference proteome</keyword>
<dbReference type="AlphaFoldDB" id="A0A0R1U5Z1"/>
<comment type="subcellular location">
    <subcellularLocation>
        <location evidence="1 7">Cell membrane</location>
        <topology evidence="1 7">Multi-pass membrane protein</topology>
    </subcellularLocation>
</comment>
<dbReference type="PATRIC" id="fig|1423783.4.peg.723"/>
<evidence type="ECO:0000259" key="8">
    <source>
        <dbReference type="Pfam" id="PF09335"/>
    </source>
</evidence>
<evidence type="ECO:0000256" key="2">
    <source>
        <dbReference type="ARBA" id="ARBA00010792"/>
    </source>
</evidence>
<sequence>MSTLIDFVIHIDAHLVNIVNQFGGWTYAILFAIIFIETGAIILPFLPGDSLLFAASALAANSVYHLNIWLFVFLFLAACILGDSLNFHVAKGLGKAAVNSKFFGRFINEEKLHEAEGLFDRMGGFTITIARFMPIIRTFIPFVAGSSTMAYRRFLPYNLLGAVSWVTLCCAAGFWFGNYPVVKEHFSLVVIGIIIVSLIPMMVSAIRGARHKAAN</sequence>
<keyword evidence="4 7" id="KW-0812">Transmembrane</keyword>
<comment type="similarity">
    <text evidence="2 7">Belongs to the DedA family.</text>
</comment>
<dbReference type="EMBL" id="AZFJ01000044">
    <property type="protein sequence ID" value="KRL86453.1"/>
    <property type="molecule type" value="Genomic_DNA"/>
</dbReference>